<dbReference type="GO" id="GO:0017061">
    <property type="term" value="F:S-methyl-5-thioadenosine phosphorylase activity"/>
    <property type="evidence" value="ECO:0007669"/>
    <property type="project" value="InterPro"/>
</dbReference>
<dbReference type="RefSeq" id="WP_088819554.1">
    <property type="nucleotide sequence ID" value="NZ_CP019964.1"/>
</dbReference>
<keyword evidence="3 5" id="KW-0660">Purine salvage</keyword>
<dbReference type="GeneID" id="33313600"/>
<dbReference type="OrthoDB" id="7681at2157"/>
<feature type="binding site" evidence="5">
    <location>
        <position position="191"/>
    </location>
    <ligand>
        <name>substrate</name>
    </ligand>
</feature>
<comment type="miscellaneous">
    <text evidence="5">Although this enzyme belongs to the family of MTA phosphorylases based on sequence homology, it lacks several conserved amino acids in the substrate binding pocket that confer specificity towards MTA.</text>
</comment>
<reference evidence="7 8" key="1">
    <citation type="journal article" date="2017" name="Nat. Commun.">
        <title>'ARMAN' archaea depend on association with euryarchaeal host in culture and in situ.</title>
        <authorList>
            <person name="Golyshina O."/>
            <person name="Toshchakov S."/>
            <person name="Makarova K."/>
            <person name="Gavrilov S."/>
            <person name="Korzhenkov A."/>
            <person name="La Cono V."/>
            <person name="Arcadi E."/>
            <person name="Nechitaylo T."/>
            <person name="Ferrer M."/>
            <person name="Kublanov I."/>
            <person name="Wolf Y."/>
            <person name="Yakimov M."/>
            <person name="Golyshin P."/>
            <person name="Slesarev A."/>
            <person name="Kozyavkin S."/>
        </authorList>
    </citation>
    <scope>NUCLEOTIDE SEQUENCE [LARGE SCALE GENOMIC DNA]</scope>
    <source>
        <strain evidence="7 8">Mia14</strain>
    </source>
</reference>
<comment type="function">
    <text evidence="5">Purine nucleoside phosphorylase involved in purine salvage.</text>
</comment>
<dbReference type="PANTHER" id="PTHR42679">
    <property type="entry name" value="S-METHYL-5'-THIOADENOSINE PHOSPHORYLASE"/>
    <property type="match status" value="1"/>
</dbReference>
<dbReference type="InterPro" id="IPR010044">
    <property type="entry name" value="MTAP"/>
</dbReference>
<feature type="site" description="Important for substrate specificity" evidence="5">
    <location>
        <position position="231"/>
    </location>
</feature>
<comment type="pathway">
    <text evidence="5">Purine metabolism; purine nucleoside salvage.</text>
</comment>
<evidence type="ECO:0000256" key="2">
    <source>
        <dbReference type="ARBA" id="ARBA00022679"/>
    </source>
</evidence>
<feature type="binding site" evidence="5">
    <location>
        <position position="192"/>
    </location>
    <ligand>
        <name>phosphate</name>
        <dbReference type="ChEBI" id="CHEBI:43474"/>
    </ligand>
</feature>
<dbReference type="Gene3D" id="3.40.50.1580">
    <property type="entry name" value="Nucleoside phosphorylase domain"/>
    <property type="match status" value="1"/>
</dbReference>
<dbReference type="SUPFAM" id="SSF53167">
    <property type="entry name" value="Purine and uridine phosphorylases"/>
    <property type="match status" value="1"/>
</dbReference>
<keyword evidence="1 5" id="KW-0328">Glycosyltransferase</keyword>
<evidence type="ECO:0000256" key="3">
    <source>
        <dbReference type="ARBA" id="ARBA00022726"/>
    </source>
</evidence>
<organism evidence="7 8">
    <name type="scientific">Candidatus Mancarchaeum acidiphilum</name>
    <dbReference type="NCBI Taxonomy" id="1920749"/>
    <lineage>
        <taxon>Archaea</taxon>
        <taxon>Candidatus Micrarchaeota</taxon>
        <taxon>Candidatus Mancarchaeum</taxon>
    </lineage>
</organism>
<evidence type="ECO:0000256" key="4">
    <source>
        <dbReference type="ARBA" id="ARBA00063054"/>
    </source>
</evidence>
<evidence type="ECO:0000256" key="5">
    <source>
        <dbReference type="HAMAP-Rule" id="MF_01963"/>
    </source>
</evidence>
<feature type="binding site" evidence="5">
    <location>
        <begin position="60"/>
        <end position="61"/>
    </location>
    <ligand>
        <name>phosphate</name>
        <dbReference type="ChEBI" id="CHEBI:43474"/>
    </ligand>
</feature>
<feature type="binding site" evidence="5">
    <location>
        <position position="19"/>
    </location>
    <ligand>
        <name>phosphate</name>
        <dbReference type="ChEBI" id="CHEBI:43474"/>
    </ligand>
</feature>
<dbReference type="InterPro" id="IPR000845">
    <property type="entry name" value="Nucleoside_phosphorylase_d"/>
</dbReference>
<accession>A0A218NLP5</accession>
<evidence type="ECO:0000259" key="6">
    <source>
        <dbReference type="Pfam" id="PF01048"/>
    </source>
</evidence>
<dbReference type="GO" id="GO:0019509">
    <property type="term" value="P:L-methionine salvage from methylthioadenosine"/>
    <property type="evidence" value="ECO:0007669"/>
    <property type="project" value="TreeGrafter"/>
</dbReference>
<dbReference type="HAMAP" id="MF_01963">
    <property type="entry name" value="MTAP"/>
    <property type="match status" value="1"/>
</dbReference>
<dbReference type="PROSITE" id="PS01240">
    <property type="entry name" value="PNP_MTAP_2"/>
    <property type="match status" value="1"/>
</dbReference>
<dbReference type="Pfam" id="PF01048">
    <property type="entry name" value="PNP_UDP_1"/>
    <property type="match status" value="1"/>
</dbReference>
<evidence type="ECO:0000313" key="7">
    <source>
        <dbReference type="EMBL" id="ASI13383.1"/>
    </source>
</evidence>
<evidence type="ECO:0000313" key="8">
    <source>
        <dbReference type="Proteomes" id="UP000197679"/>
    </source>
</evidence>
<proteinExistence type="inferred from homology"/>
<comment type="subunit">
    <text evidence="4 5">Homohexamer. Dimer of a homotrimer.</text>
</comment>
<feature type="site" description="Important for substrate specificity" evidence="5">
    <location>
        <position position="173"/>
    </location>
</feature>
<gene>
    <name evidence="7" type="ORF">Mia14_0038</name>
</gene>
<dbReference type="InterPro" id="IPR035994">
    <property type="entry name" value="Nucleoside_phosphorylase_sf"/>
</dbReference>
<dbReference type="AlphaFoldDB" id="A0A218NLP5"/>
<dbReference type="UniPathway" id="UPA00606"/>
<name>A0A218NLP5_9ARCH</name>
<dbReference type="CDD" id="cd09010">
    <property type="entry name" value="MTAP_SsMTAPII_like_MTIP"/>
    <property type="match status" value="1"/>
</dbReference>
<dbReference type="EC" id="2.4.2.1" evidence="5"/>
<dbReference type="GO" id="GO:0006166">
    <property type="term" value="P:purine ribonucleoside salvage"/>
    <property type="evidence" value="ECO:0007669"/>
    <property type="project" value="UniProtKB-UniRule"/>
</dbReference>
<keyword evidence="2 5" id="KW-0808">Transferase</keyword>
<feature type="domain" description="Nucleoside phosphorylase" evidence="6">
    <location>
        <begin position="12"/>
        <end position="226"/>
    </location>
</feature>
<dbReference type="InterPro" id="IPR018099">
    <property type="entry name" value="Purine_phosphorylase-2_CS"/>
</dbReference>
<dbReference type="Proteomes" id="UP000197679">
    <property type="component" value="Chromosome"/>
</dbReference>
<sequence length="276" mass="30158">MAEAIPVHSNAKIAIIGGSGLYSLFEGQTEEVEVQTKYGSPSGKISLGKINGRDIAFLPRHGINHTIPPHKINYRANIEALAQLGVERIISTTAVGSLSVEIEPGAFVFPDQFINSTHRSEETFFDGPQVAHISTADPYCEEIRSIAIDDSDNLGINYIDGATVVTINGPRFSTKAESKMFRSLGGDIINMTQYPEIALAREKAMCYFSIAIVTDYDSGLEGREDINPVTTDDVNRKFAEGIKSLRLLLDSLAKDIPEKRGCSCSHVLDNAFMNKM</sequence>
<protein>
    <recommendedName>
        <fullName evidence="5">Purine nucleoside phosphorylase</fullName>
        <shortName evidence="5">PNP</shortName>
        <ecNumber evidence="5">2.4.2.1</ecNumber>
    </recommendedName>
</protein>
<comment type="catalytic activity">
    <reaction evidence="5">
        <text>a purine D-ribonucleoside + phosphate = a purine nucleobase + alpha-D-ribose 1-phosphate</text>
        <dbReference type="Rhea" id="RHEA:19805"/>
        <dbReference type="ChEBI" id="CHEBI:26386"/>
        <dbReference type="ChEBI" id="CHEBI:43474"/>
        <dbReference type="ChEBI" id="CHEBI:57720"/>
        <dbReference type="ChEBI" id="CHEBI:142355"/>
        <dbReference type="EC" id="2.4.2.1"/>
    </reaction>
</comment>
<dbReference type="EMBL" id="CP019964">
    <property type="protein sequence ID" value="ASI13383.1"/>
    <property type="molecule type" value="Genomic_DNA"/>
</dbReference>
<dbReference type="FunFam" id="3.40.50.1580:FF:000012">
    <property type="entry name" value="Probable 6-oxopurine nucleoside phosphorylase"/>
    <property type="match status" value="1"/>
</dbReference>
<evidence type="ECO:0000256" key="1">
    <source>
        <dbReference type="ARBA" id="ARBA00022676"/>
    </source>
</evidence>
<dbReference type="PANTHER" id="PTHR42679:SF2">
    <property type="entry name" value="S-METHYL-5'-THIOADENOSINE PHOSPHORYLASE"/>
    <property type="match status" value="1"/>
</dbReference>
<feature type="binding site" evidence="5">
    <location>
        <begin position="93"/>
        <end position="94"/>
    </location>
    <ligand>
        <name>phosphate</name>
        <dbReference type="ChEBI" id="CHEBI:43474"/>
    </ligand>
</feature>
<keyword evidence="8" id="KW-1185">Reference proteome</keyword>
<dbReference type="NCBIfam" id="TIGR01694">
    <property type="entry name" value="MTAP"/>
    <property type="match status" value="1"/>
</dbReference>
<dbReference type="KEGG" id="marh:Mia14_0038"/>
<comment type="similarity">
    <text evidence="5">Belongs to the PNP/MTAP phosphorylase family. MTAP subfamily.</text>
</comment>
<dbReference type="GO" id="GO:0005829">
    <property type="term" value="C:cytosol"/>
    <property type="evidence" value="ECO:0007669"/>
    <property type="project" value="TreeGrafter"/>
</dbReference>
<feature type="binding site" evidence="5">
    <location>
        <begin position="215"/>
        <end position="217"/>
    </location>
    <ligand>
        <name>substrate</name>
    </ligand>
</feature>